<dbReference type="Gene3D" id="3.30.40.10">
    <property type="entry name" value="Zinc/RING finger domain, C3HC4 (zinc finger)"/>
    <property type="match status" value="1"/>
</dbReference>
<sequence>MDWEANLAAIIRCTDASLEQQFRQFEDVTADLAAEEAPPPAPQQHQRDPGDNVAAAYLRETMAADYRSRQQEQRKPQYTRVSGAFARGPATSVPVTTSFSEHFHRQQERKRGAAAAGRARDNQRTHRRGNEYRPAEEDVQEEDHDVDESRYAPARHTAGSGMYHHQMYASPTYDMAQMMEQVRLSLKLEVDARAAIAERQLSALLQLCKATSEELDRLRVEVCANDRQLHTLDQVQSKIRQELTTQKDIGFHLQSMCGKDESWRMQTENQLLELRQMVAALREQGNSTQAVAQEKLSRSELLVQFNAAMEPIKAQLQANLQHQAQQIAEITRTASSSSLLLDGITQKVNRGITDELNELRGDFNALKHHVAKLDIFQDGGRLPQFSKEEAESKAKEEQQQQEKKLADTREALLKELTSVSRDYVDSQIQPLRKVVDNIGSRLIGKQELDYLSSILEDGCRKRCAAAVTETESQLKATQERLRGECSEAMREISDRIEKSVQQAVDSVATTLEKQTHAWQNRQLDFDKLIQSEQKERKHAFDELNESLRKSRHQLEDQIHTLTQDIRTKMSQHESGIEKRLNGVEKQTEDAVTSLQKENQTTVANLKTSLNTQSGKRDAEWEQKLKRLEDTVSGTSVVVAALSKSVASCATTITPTPSNDSSAKEVSLALEKQTSVYVSTMENLLQKMQLQLQLQTQSQVQMAMAPSPYHGFWPSSPYAASHAPTLQLPPAVKHSVVGNPTELPSVSMGAVQTKSTPEVTSSSSSHHRDFVTEAMMSTAVVKGAVTGEKCEDRAILVEQVEHPNTTPRDLNKSLPIPSPLPAISSEVAVESSSASGHSDLHSTNENAIDPSMTGHTVVKGALAEAELAMARVENRRKIEQEAKLQVQLPPAPIAVVTPQVKARMEFSALNNTNSTESSNRRSSVPGVLTEQTPPLTRSASISALPVKGTEVHAISSAVEGKRPTPGSIPSSPMTPGCTITAPPPPPPSIPQQTLTKTQGSAATPAVSITPLSPTESKPLMASTSTISTPKAGPKSDINPARPPLALSVPKPALPEQNISVPETSTETNPPLSPLAKIFARSKTPCVDDKDFTSSGMQTRSNSTLTQMSEAGEQANQQHLSLVPSPVSTTAASFSGVQDTPIVSHVLCSLCRLPVPSDQKAEHEKSQCPKRLVVCVSCKQQMQWVDLEIHELDCKNEKAEGINIGTTKSPPIEAEDNAGSLKKCRHCSADVPSLDLLEHEINCDKVLKQCPHCLRRQKVQSSLSRQSSVGIYLLSIRRYLYRCQNYRSISKTATADLFPVQMIVVESFYSAEFQTT</sequence>
<dbReference type="Proteomes" id="UP001165121">
    <property type="component" value="Unassembled WGS sequence"/>
</dbReference>
<keyword evidence="4" id="KW-1185">Reference proteome</keyword>
<evidence type="ECO:0000256" key="2">
    <source>
        <dbReference type="SAM" id="MobiDB-lite"/>
    </source>
</evidence>
<feature type="region of interest" description="Disordered" evidence="2">
    <location>
        <begin position="954"/>
        <end position="1035"/>
    </location>
</feature>
<feature type="region of interest" description="Disordered" evidence="2">
    <location>
        <begin position="65"/>
        <end position="89"/>
    </location>
</feature>
<dbReference type="InterPro" id="IPR013083">
    <property type="entry name" value="Znf_RING/FYVE/PHD"/>
</dbReference>
<feature type="compositionally biased region" description="Basic and acidic residues" evidence="2">
    <location>
        <begin position="118"/>
        <end position="136"/>
    </location>
</feature>
<feature type="compositionally biased region" description="Polar residues" evidence="2">
    <location>
        <begin position="989"/>
        <end position="1000"/>
    </location>
</feature>
<feature type="compositionally biased region" description="Basic and acidic residues" evidence="2">
    <location>
        <begin position="66"/>
        <end position="75"/>
    </location>
</feature>
<feature type="region of interest" description="Disordered" evidence="2">
    <location>
        <begin position="31"/>
        <end position="51"/>
    </location>
</feature>
<organism evidence="3 4">
    <name type="scientific">Phytophthora fragariaefolia</name>
    <dbReference type="NCBI Taxonomy" id="1490495"/>
    <lineage>
        <taxon>Eukaryota</taxon>
        <taxon>Sar</taxon>
        <taxon>Stramenopiles</taxon>
        <taxon>Oomycota</taxon>
        <taxon>Peronosporomycetes</taxon>
        <taxon>Peronosporales</taxon>
        <taxon>Peronosporaceae</taxon>
        <taxon>Phytophthora</taxon>
    </lineage>
</organism>
<protein>
    <submittedName>
        <fullName evidence="3">Unnamed protein product</fullName>
    </submittedName>
</protein>
<proteinExistence type="predicted"/>
<feature type="region of interest" description="Disordered" evidence="2">
    <location>
        <begin position="908"/>
        <end position="937"/>
    </location>
</feature>
<feature type="compositionally biased region" description="Acidic residues" evidence="2">
    <location>
        <begin position="137"/>
        <end position="146"/>
    </location>
</feature>
<feature type="compositionally biased region" description="Low complexity" evidence="2">
    <location>
        <begin position="909"/>
        <end position="922"/>
    </location>
</feature>
<feature type="compositionally biased region" description="Polar residues" evidence="2">
    <location>
        <begin position="928"/>
        <end position="937"/>
    </location>
</feature>
<dbReference type="OrthoDB" id="193703at2759"/>
<comment type="caution">
    <text evidence="3">The sequence shown here is derived from an EMBL/GenBank/DDBJ whole genome shotgun (WGS) entry which is preliminary data.</text>
</comment>
<dbReference type="EMBL" id="BSXT01000194">
    <property type="protein sequence ID" value="GMF20364.1"/>
    <property type="molecule type" value="Genomic_DNA"/>
</dbReference>
<evidence type="ECO:0000313" key="4">
    <source>
        <dbReference type="Proteomes" id="UP001165121"/>
    </source>
</evidence>
<reference evidence="3" key="1">
    <citation type="submission" date="2023-04" db="EMBL/GenBank/DDBJ databases">
        <title>Phytophthora fragariaefolia NBRC 109709.</title>
        <authorList>
            <person name="Ichikawa N."/>
            <person name="Sato H."/>
            <person name="Tonouchi N."/>
        </authorList>
    </citation>
    <scope>NUCLEOTIDE SEQUENCE</scope>
    <source>
        <strain evidence="3">NBRC 109709</strain>
    </source>
</reference>
<evidence type="ECO:0000313" key="3">
    <source>
        <dbReference type="EMBL" id="GMF20364.1"/>
    </source>
</evidence>
<feature type="region of interest" description="Disordered" evidence="2">
    <location>
        <begin position="101"/>
        <end position="149"/>
    </location>
</feature>
<evidence type="ECO:0000256" key="1">
    <source>
        <dbReference type="SAM" id="Coils"/>
    </source>
</evidence>
<feature type="compositionally biased region" description="Polar residues" evidence="2">
    <location>
        <begin position="749"/>
        <end position="759"/>
    </location>
</feature>
<feature type="compositionally biased region" description="Polar residues" evidence="2">
    <location>
        <begin position="1008"/>
        <end position="1027"/>
    </location>
</feature>
<name>A0A9W6WNC6_9STRA</name>
<feature type="region of interest" description="Disordered" evidence="2">
    <location>
        <begin position="831"/>
        <end position="851"/>
    </location>
</feature>
<keyword evidence="1" id="KW-0175">Coiled coil</keyword>
<feature type="region of interest" description="Disordered" evidence="2">
    <location>
        <begin position="742"/>
        <end position="765"/>
    </location>
</feature>
<feature type="compositionally biased region" description="Basic and acidic residues" evidence="2">
    <location>
        <begin position="101"/>
        <end position="111"/>
    </location>
</feature>
<gene>
    <name evidence="3" type="ORF">Pfra01_000240200</name>
</gene>
<feature type="coiled-coil region" evidence="1">
    <location>
        <begin position="387"/>
        <end position="415"/>
    </location>
</feature>
<accession>A0A9W6WNC6</accession>